<dbReference type="PANTHER" id="PTHR37981">
    <property type="entry name" value="LIPASE 2"/>
    <property type="match status" value="1"/>
</dbReference>
<dbReference type="GO" id="GO:0004806">
    <property type="term" value="F:triacylglycerol lipase activity"/>
    <property type="evidence" value="ECO:0007669"/>
    <property type="project" value="TreeGrafter"/>
</dbReference>
<dbReference type="RefSeq" id="WP_179669367.1">
    <property type="nucleotide sequence ID" value="NZ_JACCFP010000001.1"/>
</dbReference>
<feature type="active site" description="Nucleophile" evidence="1">
    <location>
        <position position="46"/>
    </location>
</feature>
<keyword evidence="2" id="KW-1015">Disulfide bond</keyword>
<evidence type="ECO:0000256" key="1">
    <source>
        <dbReference type="PIRSR" id="PIRSR637460-1"/>
    </source>
</evidence>
<feature type="active site" evidence="1">
    <location>
        <position position="274"/>
    </location>
</feature>
<dbReference type="PROSITE" id="PS51257">
    <property type="entry name" value="PROKAR_LIPOPROTEIN"/>
    <property type="match status" value="1"/>
</dbReference>
<dbReference type="SUPFAM" id="SSF52266">
    <property type="entry name" value="SGNH hydrolase"/>
    <property type="match status" value="1"/>
</dbReference>
<feature type="signal peptide" evidence="3">
    <location>
        <begin position="1"/>
        <end position="17"/>
    </location>
</feature>
<keyword evidence="6" id="KW-1185">Reference proteome</keyword>
<name>A0A853C9F7_9ACTN</name>
<dbReference type="PANTHER" id="PTHR37981:SF1">
    <property type="entry name" value="SGNH HYDROLASE-TYPE ESTERASE DOMAIN-CONTAINING PROTEIN"/>
    <property type="match status" value="1"/>
</dbReference>
<comment type="caution">
    <text evidence="5">The sequence shown here is derived from an EMBL/GenBank/DDBJ whole genome shotgun (WGS) entry which is preliminary data.</text>
</comment>
<dbReference type="Proteomes" id="UP000530424">
    <property type="component" value="Unassembled WGS sequence"/>
</dbReference>
<feature type="disulfide bond" evidence="2">
    <location>
        <begin position="140"/>
        <end position="154"/>
    </location>
</feature>
<dbReference type="GO" id="GO:0019433">
    <property type="term" value="P:triglyceride catabolic process"/>
    <property type="evidence" value="ECO:0007669"/>
    <property type="project" value="TreeGrafter"/>
</dbReference>
<gene>
    <name evidence="5" type="ORF">HNR19_003776</name>
</gene>
<dbReference type="InterPro" id="IPR036514">
    <property type="entry name" value="SGNH_hydro_sf"/>
</dbReference>
<evidence type="ECO:0000313" key="6">
    <source>
        <dbReference type="Proteomes" id="UP000530424"/>
    </source>
</evidence>
<evidence type="ECO:0000259" key="4">
    <source>
        <dbReference type="Pfam" id="PF13472"/>
    </source>
</evidence>
<dbReference type="EMBL" id="JACCFP010000001">
    <property type="protein sequence ID" value="NYJ03078.1"/>
    <property type="molecule type" value="Genomic_DNA"/>
</dbReference>
<feature type="domain" description="SGNH hydrolase-type esterase" evidence="4">
    <location>
        <begin position="42"/>
        <end position="267"/>
    </location>
</feature>
<feature type="disulfide bond" evidence="2">
    <location>
        <begin position="207"/>
        <end position="255"/>
    </location>
</feature>
<feature type="disulfide bond" evidence="2">
    <location>
        <begin position="62"/>
        <end position="86"/>
    </location>
</feature>
<reference evidence="5 6" key="1">
    <citation type="submission" date="2020-07" db="EMBL/GenBank/DDBJ databases">
        <title>Sequencing the genomes of 1000 actinobacteria strains.</title>
        <authorList>
            <person name="Klenk H.-P."/>
        </authorList>
    </citation>
    <scope>NUCLEOTIDE SEQUENCE [LARGE SCALE GENOMIC DNA]</scope>
    <source>
        <strain evidence="5 6">DSM 103833</strain>
    </source>
</reference>
<evidence type="ECO:0000313" key="5">
    <source>
        <dbReference type="EMBL" id="NYJ03078.1"/>
    </source>
</evidence>
<evidence type="ECO:0000256" key="2">
    <source>
        <dbReference type="PIRSR" id="PIRSR637460-2"/>
    </source>
</evidence>
<dbReference type="InterPro" id="IPR037460">
    <property type="entry name" value="SEST-like"/>
</dbReference>
<sequence length="292" mass="31501">MRSSVLPGLLAAVALLAACEDAPDPEPLPDHLPVSPGDRYVAMGDSYTAAAFAPYESETNGCLQSIGNYPHLLEKELGLELTDVSCGGAKTESIHLKQQTTTLRERMDPQIDALTEHTALVTISIGANDEEIFPSLVVSCAQELTPKERDGAPCTDRDAGDGDDSFAARIDRMEERIIDVLAAITEEAPQARVVFVGYPQFASDESCRQFPIAEGDTELAERVNILLVEAQERAAAEAGVEFLDLYELTEGHHFCADDPWVAGMHPAGDAAQWHPYPKEQQVAAEALAELVA</sequence>
<accession>A0A853C9F7</accession>
<evidence type="ECO:0000256" key="3">
    <source>
        <dbReference type="SAM" id="SignalP"/>
    </source>
</evidence>
<dbReference type="Pfam" id="PF13472">
    <property type="entry name" value="Lipase_GDSL_2"/>
    <property type="match status" value="1"/>
</dbReference>
<dbReference type="InterPro" id="IPR013830">
    <property type="entry name" value="SGNH_hydro"/>
</dbReference>
<dbReference type="AlphaFoldDB" id="A0A853C9F7"/>
<keyword evidence="3" id="KW-0732">Signal</keyword>
<feature type="chain" id="PRO_5039502414" evidence="3">
    <location>
        <begin position="18"/>
        <end position="292"/>
    </location>
</feature>
<proteinExistence type="predicted"/>
<protein>
    <submittedName>
        <fullName evidence="5">Lysophospholipase L1-like esterase</fullName>
    </submittedName>
</protein>
<dbReference type="CDD" id="cd01823">
    <property type="entry name" value="SEST_like"/>
    <property type="match status" value="1"/>
</dbReference>
<dbReference type="Gene3D" id="3.40.50.1110">
    <property type="entry name" value="SGNH hydrolase"/>
    <property type="match status" value="1"/>
</dbReference>
<organism evidence="5 6">
    <name type="scientific">Nocardioides thalensis</name>
    <dbReference type="NCBI Taxonomy" id="1914755"/>
    <lineage>
        <taxon>Bacteria</taxon>
        <taxon>Bacillati</taxon>
        <taxon>Actinomycetota</taxon>
        <taxon>Actinomycetes</taxon>
        <taxon>Propionibacteriales</taxon>
        <taxon>Nocardioidaceae</taxon>
        <taxon>Nocardioides</taxon>
    </lineage>
</organism>